<gene>
    <name evidence="1" type="ORF">H9L01_09955</name>
</gene>
<evidence type="ECO:0000313" key="1">
    <source>
        <dbReference type="EMBL" id="QNN60675.1"/>
    </source>
</evidence>
<sequence length="148" mass="17624">MMEPLDKVILDALLERLTETQKYSDELYGYRDNLPEYRIFKRMLYADYIDSNGDLIKNSLLNRPLSVDKGLSYDSFVELRLHTGLLYLPSQMDELRKDEIEEVLYKVIEDIYDNQIHIVSARMIIDETMIQSMYKEIADRFKILDLKE</sequence>
<evidence type="ECO:0000313" key="2">
    <source>
        <dbReference type="Proteomes" id="UP000515928"/>
    </source>
</evidence>
<keyword evidence="2" id="KW-1185">Reference proteome</keyword>
<dbReference type="KEGG" id="eio:H9L01_09955"/>
<protein>
    <submittedName>
        <fullName evidence="1">Uncharacterized protein</fullName>
    </submittedName>
</protein>
<name>A0A7G9RYK0_9FIRM</name>
<proteinExistence type="predicted"/>
<accession>A0A7G9RYK0</accession>
<reference evidence="1 2" key="1">
    <citation type="submission" date="2020-08" db="EMBL/GenBank/DDBJ databases">
        <title>Genome sequence of Erysipelothrix inopinata DSM 15511T.</title>
        <authorList>
            <person name="Hyun D.-W."/>
            <person name="Bae J.-W."/>
        </authorList>
    </citation>
    <scope>NUCLEOTIDE SEQUENCE [LARGE SCALE GENOMIC DNA]</scope>
    <source>
        <strain evidence="1 2">DSM 15511</strain>
    </source>
</reference>
<organism evidence="1 2">
    <name type="scientific">Erysipelothrix inopinata</name>
    <dbReference type="NCBI Taxonomy" id="225084"/>
    <lineage>
        <taxon>Bacteria</taxon>
        <taxon>Bacillati</taxon>
        <taxon>Bacillota</taxon>
        <taxon>Erysipelotrichia</taxon>
        <taxon>Erysipelotrichales</taxon>
        <taxon>Erysipelotrichaceae</taxon>
        <taxon>Erysipelothrix</taxon>
    </lineage>
</organism>
<dbReference type="Proteomes" id="UP000515928">
    <property type="component" value="Chromosome"/>
</dbReference>
<dbReference type="EMBL" id="CP060715">
    <property type="protein sequence ID" value="QNN60675.1"/>
    <property type="molecule type" value="Genomic_DNA"/>
</dbReference>
<dbReference type="AlphaFoldDB" id="A0A7G9RYK0"/>